<proteinExistence type="predicted"/>
<dbReference type="AlphaFoldDB" id="A0AA86TJK4"/>
<comment type="caution">
    <text evidence="2">The sequence shown here is derived from an EMBL/GenBank/DDBJ whole genome shotgun (WGS) entry which is preliminary data.</text>
</comment>
<dbReference type="EMBL" id="CATOUU010000202">
    <property type="protein sequence ID" value="CAI9920694.1"/>
    <property type="molecule type" value="Genomic_DNA"/>
</dbReference>
<sequence length="111" mass="13127">MFFKLISMSQRRLCLLIIEFLQYWYNLRFCDAKSTNVPTEEEAALDNDEDGDQSTKHEEYLSYSTKYEKEKKIVPTLIRVQTFSRKCIVGNKMVLNTKQTKMVLLLYLVSI</sequence>
<reference evidence="2" key="1">
    <citation type="submission" date="2023-06" db="EMBL/GenBank/DDBJ databases">
        <authorList>
            <person name="Kurt Z."/>
        </authorList>
    </citation>
    <scope>NUCLEOTIDE SEQUENCE</scope>
</reference>
<evidence type="ECO:0000313" key="2">
    <source>
        <dbReference type="EMBL" id="CAI9920694.1"/>
    </source>
</evidence>
<dbReference type="EMBL" id="CAXDID020000202">
    <property type="protein sequence ID" value="CAL6054589.1"/>
    <property type="molecule type" value="Genomic_DNA"/>
</dbReference>
<gene>
    <name evidence="3" type="ORF">HINF_LOCUS46140</name>
    <name evidence="2" type="ORF">HINF_LOCUS8339</name>
</gene>
<evidence type="ECO:0000313" key="3">
    <source>
        <dbReference type="EMBL" id="CAL6054589.1"/>
    </source>
</evidence>
<feature type="region of interest" description="Disordered" evidence="1">
    <location>
        <begin position="36"/>
        <end position="57"/>
    </location>
</feature>
<reference evidence="3 4" key="2">
    <citation type="submission" date="2024-07" db="EMBL/GenBank/DDBJ databases">
        <authorList>
            <person name="Akdeniz Z."/>
        </authorList>
    </citation>
    <scope>NUCLEOTIDE SEQUENCE [LARGE SCALE GENOMIC DNA]</scope>
</reference>
<protein>
    <submittedName>
        <fullName evidence="3">Hypothetical_protein</fullName>
    </submittedName>
</protein>
<dbReference type="Proteomes" id="UP001642409">
    <property type="component" value="Unassembled WGS sequence"/>
</dbReference>
<keyword evidence="4" id="KW-1185">Reference proteome</keyword>
<evidence type="ECO:0000256" key="1">
    <source>
        <dbReference type="SAM" id="MobiDB-lite"/>
    </source>
</evidence>
<accession>A0AA86TJK4</accession>
<evidence type="ECO:0000313" key="4">
    <source>
        <dbReference type="Proteomes" id="UP001642409"/>
    </source>
</evidence>
<name>A0AA86TJK4_9EUKA</name>
<organism evidence="2">
    <name type="scientific">Hexamita inflata</name>
    <dbReference type="NCBI Taxonomy" id="28002"/>
    <lineage>
        <taxon>Eukaryota</taxon>
        <taxon>Metamonada</taxon>
        <taxon>Diplomonadida</taxon>
        <taxon>Hexamitidae</taxon>
        <taxon>Hexamitinae</taxon>
        <taxon>Hexamita</taxon>
    </lineage>
</organism>
<feature type="compositionally biased region" description="Acidic residues" evidence="1">
    <location>
        <begin position="39"/>
        <end position="52"/>
    </location>
</feature>